<dbReference type="Gene3D" id="6.10.140.2160">
    <property type="match status" value="1"/>
</dbReference>
<dbReference type="AlphaFoldDB" id="A0A376GYM6"/>
<dbReference type="InterPro" id="IPR052404">
    <property type="entry name" value="SPP1-like_terminase"/>
</dbReference>
<name>A0A376GYM6_ENTGA</name>
<evidence type="ECO:0000313" key="3">
    <source>
        <dbReference type="EMBL" id="STD83647.1"/>
    </source>
</evidence>
<protein>
    <submittedName>
        <fullName evidence="3">Phage terminase, small subunit</fullName>
    </submittedName>
</protein>
<reference evidence="3 4" key="1">
    <citation type="submission" date="2018-06" db="EMBL/GenBank/DDBJ databases">
        <authorList>
            <consortium name="Pathogen Informatics"/>
            <person name="Doyle S."/>
        </authorList>
    </citation>
    <scope>NUCLEOTIDE SEQUENCE [LARGE SCALE GENOMIC DNA]</scope>
    <source>
        <strain evidence="3 4">NCTC12360</strain>
    </source>
</reference>
<sequence>MAKLTEKQRRFADEYIKLGNATEAARLAGYSTKTAAVVGAENLTKPNIRSYIDKVLSEMASRRVMDATEAMELLTSIARGEIEEILYIGTADGVIKVEKPPDINQKTNALKEILKRYPIDREGKQRLLKAQVDKAVAEAKIIENTAAKLDGSGKVNQLLKALLDVKSGGDGSGSTDQVQS</sequence>
<dbReference type="InterPro" id="IPR038713">
    <property type="entry name" value="Terminase_Gp1_N_sf"/>
</dbReference>
<dbReference type="Pfam" id="PF03592">
    <property type="entry name" value="Terminase_2"/>
    <property type="match status" value="1"/>
</dbReference>
<dbReference type="Proteomes" id="UP000254807">
    <property type="component" value="Unassembled WGS sequence"/>
</dbReference>
<dbReference type="Gene3D" id="1.10.10.1400">
    <property type="entry name" value="Terminase, small subunit, N-terminal DNA-binding domain, HTH motif"/>
    <property type="match status" value="1"/>
</dbReference>
<dbReference type="PANTHER" id="PTHR41328:SF2">
    <property type="entry name" value="TERMINASE SMALL SUBUNIT"/>
    <property type="match status" value="1"/>
</dbReference>
<gene>
    <name evidence="3" type="ORF">NCTC12360_02119</name>
</gene>
<organism evidence="3 4">
    <name type="scientific">Enterococcus gallinarum</name>
    <dbReference type="NCBI Taxonomy" id="1353"/>
    <lineage>
        <taxon>Bacteria</taxon>
        <taxon>Bacillati</taxon>
        <taxon>Bacillota</taxon>
        <taxon>Bacilli</taxon>
        <taxon>Lactobacillales</taxon>
        <taxon>Enterococcaceae</taxon>
        <taxon>Enterococcus</taxon>
    </lineage>
</organism>
<evidence type="ECO:0000256" key="2">
    <source>
        <dbReference type="ARBA" id="ARBA00023219"/>
    </source>
</evidence>
<dbReference type="EMBL" id="UFYW01000001">
    <property type="protein sequence ID" value="STD83647.1"/>
    <property type="molecule type" value="Genomic_DNA"/>
</dbReference>
<dbReference type="PANTHER" id="PTHR41328">
    <property type="entry name" value="TERMINASE SMALL SUBUNIT-RELATED"/>
    <property type="match status" value="1"/>
</dbReference>
<dbReference type="OrthoDB" id="7358785at2"/>
<dbReference type="InterPro" id="IPR005335">
    <property type="entry name" value="Terminase_ssu"/>
</dbReference>
<accession>A0A376GYM6</accession>
<keyword evidence="1" id="KW-1188">Viral release from host cell</keyword>
<evidence type="ECO:0000256" key="1">
    <source>
        <dbReference type="ARBA" id="ARBA00022612"/>
    </source>
</evidence>
<evidence type="ECO:0000313" key="4">
    <source>
        <dbReference type="Proteomes" id="UP000254807"/>
    </source>
</evidence>
<dbReference type="RefSeq" id="WP_060815508.1">
    <property type="nucleotide sequence ID" value="NZ_JBHULA010000030.1"/>
</dbReference>
<keyword evidence="2" id="KW-0231">Viral genome packaging</keyword>
<keyword evidence="4" id="KW-1185">Reference proteome</keyword>
<proteinExistence type="predicted"/>
<dbReference type="GO" id="GO:0051276">
    <property type="term" value="P:chromosome organization"/>
    <property type="evidence" value="ECO:0007669"/>
    <property type="project" value="InterPro"/>
</dbReference>